<evidence type="ECO:0000313" key="1">
    <source>
        <dbReference type="EMBL" id="KLE31747.1"/>
    </source>
</evidence>
<reference evidence="1 2" key="1">
    <citation type="submission" date="2015-04" db="EMBL/GenBank/DDBJ databases">
        <title>The draft genome sequence of Erythrobacr gangjinensis K7-2.</title>
        <authorList>
            <person name="Zhuang L."/>
            <person name="Liu Y."/>
            <person name="Shao Z."/>
        </authorList>
    </citation>
    <scope>NUCLEOTIDE SEQUENCE [LARGE SCALE GENOMIC DNA]</scope>
    <source>
        <strain evidence="1 2">K7-2</strain>
    </source>
</reference>
<dbReference type="EMBL" id="LBHC01000002">
    <property type="protein sequence ID" value="KLE31747.1"/>
    <property type="molecule type" value="Genomic_DNA"/>
</dbReference>
<gene>
    <name evidence="1" type="ORF">AAW01_09585</name>
</gene>
<comment type="caution">
    <text evidence="1">The sequence shown here is derived from an EMBL/GenBank/DDBJ whole genome shotgun (WGS) entry which is preliminary data.</text>
</comment>
<dbReference type="RefSeq" id="WP_047007098.1">
    <property type="nucleotide sequence ID" value="NZ_CP018097.1"/>
</dbReference>
<name>A0A0G9MM30_9SPHN</name>
<keyword evidence="2" id="KW-1185">Reference proteome</keyword>
<evidence type="ECO:0008006" key="3">
    <source>
        <dbReference type="Google" id="ProtNLM"/>
    </source>
</evidence>
<accession>A0A0G9MM30</accession>
<dbReference type="AlphaFoldDB" id="A0A0G9MM30"/>
<evidence type="ECO:0000313" key="2">
    <source>
        <dbReference type="Proteomes" id="UP000053070"/>
    </source>
</evidence>
<dbReference type="Proteomes" id="UP000053070">
    <property type="component" value="Unassembled WGS sequence"/>
</dbReference>
<dbReference type="STRING" id="502682.BMF35_a0921"/>
<protein>
    <recommendedName>
        <fullName evidence="3">STAS/SEC14 domain-containing protein</fullName>
    </recommendedName>
</protein>
<sequence length="124" mass="14113">MEHLKPWHELALDTEHREVHFTLGGFFTLDEMKSFVREMDQLALTLITTGPTMKGLGDLRNLVPQRAEVAEFTRSHLVTAQKAGLTHVAIMAPPLVRMQYRRLSEGLEVGFFDDKPEALAWLRG</sequence>
<dbReference type="PATRIC" id="fig|502682.8.peg.1957"/>
<organism evidence="1 2">
    <name type="scientific">Aurantiacibacter gangjinensis</name>
    <dbReference type="NCBI Taxonomy" id="502682"/>
    <lineage>
        <taxon>Bacteria</taxon>
        <taxon>Pseudomonadati</taxon>
        <taxon>Pseudomonadota</taxon>
        <taxon>Alphaproteobacteria</taxon>
        <taxon>Sphingomonadales</taxon>
        <taxon>Erythrobacteraceae</taxon>
        <taxon>Aurantiacibacter</taxon>
    </lineage>
</organism>
<dbReference type="OrthoDB" id="7409882at2"/>
<proteinExistence type="predicted"/>